<evidence type="ECO:0000313" key="7">
    <source>
        <dbReference type="Proteomes" id="UP001164745"/>
    </source>
</evidence>
<dbReference type="Proteomes" id="UP001164745">
    <property type="component" value="Chromosome"/>
</dbReference>
<dbReference type="PROSITE" id="PS00092">
    <property type="entry name" value="N6_MTASE"/>
    <property type="match status" value="1"/>
</dbReference>
<dbReference type="RefSeq" id="WP_045165890.1">
    <property type="nucleotide sequence ID" value="NZ_CP113864.1"/>
</dbReference>
<accession>A0ABY7BDY5</accession>
<feature type="domain" description="DNA methylase N-4/N-6" evidence="5">
    <location>
        <begin position="73"/>
        <end position="122"/>
    </location>
</feature>
<sequence length="856" mass="100014">MKLTKEILNSVRNIEGFPIADDEDIIRLSDPPYYTACPNPFIKDFIERYGKKYDEKTDDYNVEPYTADISEGKNDPVYNAHSYHTKVPYKAIMRYILHYTKPGDIVFDGFCGSGMTGVAAAMCENPDPEFKFALEKEFEQRGKKIEWGARRAILCDLSPAATFIAYNYNNPVDPEEFEKEAKMILDEVEKECGWMYETLHVDENGNPVKGIDGEFVKGKINYTVWSDVFICPSCGQEIVFWDVAVDKENGEVLDSFNCPFCNALLKKTILERATVTVYDKALKEYIVQAKQVPVLINYSVNGKRFEKKPDKFDFELLQKIEEMDIPYWYPTDKMMFKGEKWGDTWREGSHFGITHVHHFYTKRNLWVLSCLYEKILSTNEGLRKKLLFLFTSILQRASYLFRWNKNQAGPLLGTLYIASLKFETSIFDLILNKFRNSTFNYSVTKLFNIIVSCGSASDLSYIPSNSIDYIFTDPPYGDNLIYSELNFIWEAWLRVFTNNKTEAIINKVQGKGLSEYQELMEQCFKEMYRILKPGRWITVEFHNTKNAVWNAIQEAMLRAGFVIANVRALDKKQGSFKQVTTTTATKQDLIISAYKPKESFEKKFYLEVGTEEGVWEFVRQHLEKLPVVVENNGVLEYIPERQAYLLYDAMVAYHVQRGLSIPMGAAEFYKGLEERFIERDGMYFLPSQIPKYEEKRYRLELKEQVSFVIVDEKSAIQWIRNELEKQPQTYQELQPKFLKAKHEFKHEKLPELLQLLEENFLQDENGKWYVPDVNKQSDLEKLRTKNLLREFEGYLNVKGKLKVFRTEAIRAGFKDLWQKKDYKTIVKMAEKLPESVLQEDSVLLMYYDNALTRLGE</sequence>
<comment type="similarity">
    <text evidence="1">Belongs to the N(4)/N(6)-methyltransferase family.</text>
</comment>
<evidence type="ECO:0000256" key="3">
    <source>
        <dbReference type="ARBA" id="ARBA00022679"/>
    </source>
</evidence>
<evidence type="ECO:0000259" key="5">
    <source>
        <dbReference type="Pfam" id="PF01555"/>
    </source>
</evidence>
<dbReference type="Gene3D" id="3.40.50.150">
    <property type="entry name" value="Vaccinia Virus protein VP39"/>
    <property type="match status" value="2"/>
</dbReference>
<dbReference type="InterPro" id="IPR002052">
    <property type="entry name" value="DNA_methylase_N6_adenine_CS"/>
</dbReference>
<keyword evidence="2 6" id="KW-0489">Methyltransferase</keyword>
<evidence type="ECO:0000313" key="6">
    <source>
        <dbReference type="EMBL" id="WAM31030.1"/>
    </source>
</evidence>
<dbReference type="InterPro" id="IPR002941">
    <property type="entry name" value="DNA_methylase_N4/N6"/>
</dbReference>
<gene>
    <name evidence="6" type="ORF">OTJ99_001834</name>
</gene>
<dbReference type="GO" id="GO:0008168">
    <property type="term" value="F:methyltransferase activity"/>
    <property type="evidence" value="ECO:0007669"/>
    <property type="project" value="UniProtKB-KW"/>
</dbReference>
<feature type="domain" description="DNA methylase N-4/N-6" evidence="5">
    <location>
        <begin position="467"/>
        <end position="605"/>
    </location>
</feature>
<dbReference type="EMBL" id="CP113864">
    <property type="protein sequence ID" value="WAM31030.1"/>
    <property type="molecule type" value="Genomic_DNA"/>
</dbReference>
<keyword evidence="4" id="KW-0680">Restriction system</keyword>
<evidence type="ECO:0000256" key="4">
    <source>
        <dbReference type="ARBA" id="ARBA00022747"/>
    </source>
</evidence>
<dbReference type="GO" id="GO:0032259">
    <property type="term" value="P:methylation"/>
    <property type="evidence" value="ECO:0007669"/>
    <property type="project" value="UniProtKB-KW"/>
</dbReference>
<dbReference type="InterPro" id="IPR029063">
    <property type="entry name" value="SAM-dependent_MTases_sf"/>
</dbReference>
<keyword evidence="3" id="KW-0808">Transferase</keyword>
<proteinExistence type="inferred from homology"/>
<dbReference type="SUPFAM" id="SSF53335">
    <property type="entry name" value="S-adenosyl-L-methionine-dependent methyltransferases"/>
    <property type="match status" value="2"/>
</dbReference>
<organism evidence="6 7">
    <name type="scientific">Caldicellulosiruptor naganoensis</name>
    <dbReference type="NCBI Taxonomy" id="29324"/>
    <lineage>
        <taxon>Bacteria</taxon>
        <taxon>Bacillati</taxon>
        <taxon>Bacillota</taxon>
        <taxon>Bacillota incertae sedis</taxon>
        <taxon>Caldicellulosiruptorales</taxon>
        <taxon>Caldicellulosiruptoraceae</taxon>
        <taxon>Caldicellulosiruptor</taxon>
    </lineage>
</organism>
<dbReference type="Pfam" id="PF01555">
    <property type="entry name" value="N6_N4_Mtase"/>
    <property type="match status" value="2"/>
</dbReference>
<evidence type="ECO:0000256" key="1">
    <source>
        <dbReference type="ARBA" id="ARBA00006594"/>
    </source>
</evidence>
<protein>
    <submittedName>
        <fullName evidence="6">DNA methyltransferase</fullName>
    </submittedName>
</protein>
<keyword evidence="7" id="KW-1185">Reference proteome</keyword>
<name>A0ABY7BDY5_9FIRM</name>
<evidence type="ECO:0000256" key="2">
    <source>
        <dbReference type="ARBA" id="ARBA00022603"/>
    </source>
</evidence>
<reference evidence="6" key="1">
    <citation type="submission" date="2022-12" db="EMBL/GenBank/DDBJ databases">
        <authorList>
            <person name="Bing R.G."/>
            <person name="Willard D.J."/>
            <person name="Manesh M.J.H."/>
            <person name="Laemthong T."/>
            <person name="Crosby J.R."/>
            <person name="Kelly R.M."/>
        </authorList>
    </citation>
    <scope>NUCLEOTIDE SEQUENCE</scope>
    <source>
        <strain evidence="6">DSM 8991</strain>
    </source>
</reference>